<dbReference type="KEGG" id="boe:106337535"/>
<sequence>MGSEIHSSGETVRFLIHFFNGRWFMVFASFLIMACAGATYLFGTYSKDIKSTLGYDQTTLNLLGFFKDLGANVGVMSGLIAEVTPTWFVLVIGSAMNFVGYFMIWLTVTGKVAKPRVWQMCLYICIGANSQNFANTGALVTCVKNFPESRGVMLGLLKGYVGLSGAIFTQLYFAIYGNDSKSLILLIAWLPAVVSLVFVYSIREKKVVRQRNEINVFYNFLYISIFLALFLMAMNIAEKQVHFTKAAYIASATICCVLLFVPLTVAVKQEIEVWNMKKLAEEEPSEVKIEKPEKDIDHLKEDGEKKEMKSCLLTVFDPPPRGEDYTILQALLSLDMIILFLATFCGLGSSLTALDNLGQIGESLGYPNHAVSSFVSLVSIWNYFGRVFSGFVSEYLLAKHKLPRPLMMTLVLLLSCAGHLLIAFPVPGSVYIASILMGFSFGAQLPLLFAIISELFGLKYFSTLFNCGQLASPLGSYILNVRVTGMLYDREAMKQLTARGLTRKDVKDLTCLGSQCYKLPFVILAAVTFFGALVSLGLAIRTRKFYKGDIYKKFRDSHESDESAMVSDSRKS</sequence>
<evidence type="ECO:0000256" key="1">
    <source>
        <dbReference type="ARBA" id="ARBA00004141"/>
    </source>
</evidence>
<evidence type="ECO:0000256" key="5">
    <source>
        <dbReference type="SAM" id="Phobius"/>
    </source>
</evidence>
<organism evidence="8 9">
    <name type="scientific">Brassica oleracea var. oleracea</name>
    <dbReference type="NCBI Taxonomy" id="109376"/>
    <lineage>
        <taxon>Eukaryota</taxon>
        <taxon>Viridiplantae</taxon>
        <taxon>Streptophyta</taxon>
        <taxon>Embryophyta</taxon>
        <taxon>Tracheophyta</taxon>
        <taxon>Spermatophyta</taxon>
        <taxon>Magnoliopsida</taxon>
        <taxon>eudicotyledons</taxon>
        <taxon>Gunneridae</taxon>
        <taxon>Pentapetalae</taxon>
        <taxon>rosids</taxon>
        <taxon>malvids</taxon>
        <taxon>Brassicales</taxon>
        <taxon>Brassicaceae</taxon>
        <taxon>Brassiceae</taxon>
        <taxon>Brassica</taxon>
    </lineage>
</organism>
<reference evidence="8" key="2">
    <citation type="submission" date="2015-03" db="UniProtKB">
        <authorList>
            <consortium name="EnsemblPlants"/>
        </authorList>
    </citation>
    <scope>IDENTIFICATION</scope>
</reference>
<dbReference type="Pfam" id="PF06813">
    <property type="entry name" value="Nodulin-like"/>
    <property type="match status" value="1"/>
</dbReference>
<evidence type="ECO:0000259" key="7">
    <source>
        <dbReference type="Pfam" id="PF23262"/>
    </source>
</evidence>
<evidence type="ECO:0000256" key="3">
    <source>
        <dbReference type="ARBA" id="ARBA00022989"/>
    </source>
</evidence>
<feature type="transmembrane region" description="Helical" evidence="5">
    <location>
        <begin position="214"/>
        <end position="234"/>
    </location>
</feature>
<evidence type="ECO:0000313" key="9">
    <source>
        <dbReference type="Proteomes" id="UP000032141"/>
    </source>
</evidence>
<proteinExistence type="predicted"/>
<protein>
    <submittedName>
        <fullName evidence="8">Uncharacterized protein</fullName>
    </submittedName>
</protein>
<reference evidence="8 9" key="1">
    <citation type="journal article" date="2014" name="Genome Biol.">
        <title>Transcriptome and methylome profiling reveals relics of genome dominance in the mesopolyploid Brassica oleracea.</title>
        <authorList>
            <person name="Parkin I.A."/>
            <person name="Koh C."/>
            <person name="Tang H."/>
            <person name="Robinson S.J."/>
            <person name="Kagale S."/>
            <person name="Clarke W.E."/>
            <person name="Town C.D."/>
            <person name="Nixon J."/>
            <person name="Krishnakumar V."/>
            <person name="Bidwell S.L."/>
            <person name="Denoeud F."/>
            <person name="Belcram H."/>
            <person name="Links M.G."/>
            <person name="Just J."/>
            <person name="Clarke C."/>
            <person name="Bender T."/>
            <person name="Huebert T."/>
            <person name="Mason A.S."/>
            <person name="Pires J.C."/>
            <person name="Barker G."/>
            <person name="Moore J."/>
            <person name="Walley P.G."/>
            <person name="Manoli S."/>
            <person name="Batley J."/>
            <person name="Edwards D."/>
            <person name="Nelson M.N."/>
            <person name="Wang X."/>
            <person name="Paterson A.H."/>
            <person name="King G."/>
            <person name="Bancroft I."/>
            <person name="Chalhoub B."/>
            <person name="Sharpe A.G."/>
        </authorList>
    </citation>
    <scope>NUCLEOTIDE SEQUENCE</scope>
    <source>
        <strain evidence="8 9">cv. TO1000</strain>
    </source>
</reference>
<feature type="transmembrane region" description="Helical" evidence="5">
    <location>
        <begin position="430"/>
        <end position="453"/>
    </location>
</feature>
<keyword evidence="3 5" id="KW-1133">Transmembrane helix</keyword>
<comment type="subcellular location">
    <subcellularLocation>
        <location evidence="1">Membrane</location>
        <topology evidence="1">Multi-pass membrane protein</topology>
    </subcellularLocation>
</comment>
<dbReference type="OMA" id="MVMTILQ"/>
<dbReference type="CDD" id="cd17354">
    <property type="entry name" value="MFS_Mch1p_like"/>
    <property type="match status" value="1"/>
</dbReference>
<dbReference type="InterPro" id="IPR036259">
    <property type="entry name" value="MFS_trans_sf"/>
</dbReference>
<dbReference type="HOGENOM" id="CLU_021715_0_0_1"/>
<feature type="transmembrane region" description="Helical" evidence="5">
    <location>
        <begin position="331"/>
        <end position="354"/>
    </location>
</feature>
<keyword evidence="2 5" id="KW-0812">Transmembrane</keyword>
<dbReference type="FunFam" id="1.20.1250.20:FF:000446">
    <property type="entry name" value="Nodulin family protein"/>
    <property type="match status" value="1"/>
</dbReference>
<dbReference type="Pfam" id="PF23262">
    <property type="entry name" value="NFD4_C"/>
    <property type="match status" value="1"/>
</dbReference>
<feature type="domain" description="NFD4 C-terminal" evidence="7">
    <location>
        <begin position="333"/>
        <end position="546"/>
    </location>
</feature>
<dbReference type="AlphaFoldDB" id="A0A0D3BU94"/>
<dbReference type="Gramene" id="Bo4g071890.1">
    <property type="protein sequence ID" value="Bo4g071890.1"/>
    <property type="gene ID" value="Bo4g071890"/>
</dbReference>
<dbReference type="GO" id="GO:0016020">
    <property type="term" value="C:membrane"/>
    <property type="evidence" value="ECO:0007669"/>
    <property type="project" value="UniProtKB-SubCell"/>
</dbReference>
<evidence type="ECO:0000256" key="4">
    <source>
        <dbReference type="ARBA" id="ARBA00023136"/>
    </source>
</evidence>
<keyword evidence="4 5" id="KW-0472">Membrane</keyword>
<dbReference type="STRING" id="109376.A0A0D3BU94"/>
<keyword evidence="9" id="KW-1185">Reference proteome</keyword>
<accession>A0A0D3BU94</accession>
<dbReference type="InterPro" id="IPR056555">
    <property type="entry name" value="NFD4_C"/>
</dbReference>
<dbReference type="GeneID" id="106337535"/>
<evidence type="ECO:0000256" key="2">
    <source>
        <dbReference type="ARBA" id="ARBA00022692"/>
    </source>
</evidence>
<dbReference type="EnsemblPlants" id="Bo4g071890.1">
    <property type="protein sequence ID" value="Bo4g071890.1"/>
    <property type="gene ID" value="Bo4g071890"/>
</dbReference>
<dbReference type="Proteomes" id="UP000032141">
    <property type="component" value="Chromosome C4"/>
</dbReference>
<feature type="transmembrane region" description="Helical" evidence="5">
    <location>
        <begin position="183"/>
        <end position="202"/>
    </location>
</feature>
<feature type="transmembrane region" description="Helical" evidence="5">
    <location>
        <begin position="23"/>
        <end position="42"/>
    </location>
</feature>
<name>A0A0D3BU94_BRAOL</name>
<feature type="domain" description="Nodulin-like" evidence="6">
    <location>
        <begin position="22"/>
        <end position="266"/>
    </location>
</feature>
<dbReference type="PANTHER" id="PTHR21576:SF29">
    <property type="entry name" value="NODULIN-LIKE DOMAIN-CONTAINING PROTEIN"/>
    <property type="match status" value="1"/>
</dbReference>
<feature type="transmembrane region" description="Helical" evidence="5">
    <location>
        <begin position="87"/>
        <end position="108"/>
    </location>
</feature>
<feature type="transmembrane region" description="Helical" evidence="5">
    <location>
        <begin position="405"/>
        <end position="424"/>
    </location>
</feature>
<feature type="transmembrane region" description="Helical" evidence="5">
    <location>
        <begin position="159"/>
        <end position="177"/>
    </location>
</feature>
<feature type="transmembrane region" description="Helical" evidence="5">
    <location>
        <begin position="519"/>
        <end position="540"/>
    </location>
</feature>
<dbReference type="OrthoDB" id="410267at2759"/>
<dbReference type="Gene3D" id="1.20.1250.20">
    <property type="entry name" value="MFS general substrate transporter like domains"/>
    <property type="match status" value="1"/>
</dbReference>
<feature type="transmembrane region" description="Helical" evidence="5">
    <location>
        <begin position="246"/>
        <end position="267"/>
    </location>
</feature>
<dbReference type="InterPro" id="IPR010658">
    <property type="entry name" value="Nodulin-like"/>
</dbReference>
<evidence type="ECO:0000313" key="8">
    <source>
        <dbReference type="EnsemblPlants" id="Bo4g071890.1"/>
    </source>
</evidence>
<dbReference type="SUPFAM" id="SSF103473">
    <property type="entry name" value="MFS general substrate transporter"/>
    <property type="match status" value="1"/>
</dbReference>
<dbReference type="PANTHER" id="PTHR21576">
    <property type="entry name" value="UNCHARACTERIZED NODULIN-LIKE PROTEIN"/>
    <property type="match status" value="1"/>
</dbReference>
<evidence type="ECO:0000259" key="6">
    <source>
        <dbReference type="Pfam" id="PF06813"/>
    </source>
</evidence>
<dbReference type="RefSeq" id="XP_013632090.1">
    <property type="nucleotide sequence ID" value="XM_013776636.1"/>
</dbReference>
<dbReference type="eggNOG" id="ENOG502QTX1">
    <property type="taxonomic scope" value="Eukaryota"/>
</dbReference>
<feature type="transmembrane region" description="Helical" evidence="5">
    <location>
        <begin position="62"/>
        <end position="81"/>
    </location>
</feature>